<dbReference type="AlphaFoldDB" id="A0A382P963"/>
<name>A0A382P963_9ZZZZ</name>
<evidence type="ECO:0000313" key="1">
    <source>
        <dbReference type="EMBL" id="SVC69963.1"/>
    </source>
</evidence>
<accession>A0A382P963</accession>
<proteinExistence type="predicted"/>
<protein>
    <submittedName>
        <fullName evidence="1">Uncharacterized protein</fullName>
    </submittedName>
</protein>
<sequence>MDSFPGFNSGTLYTPVPNPCFGPLLEQIQDMAELKVVLRGLWLLHRQRTRPKRVS</sequence>
<dbReference type="EMBL" id="UINC01105772">
    <property type="protein sequence ID" value="SVC69963.1"/>
    <property type="molecule type" value="Genomic_DNA"/>
</dbReference>
<gene>
    <name evidence="1" type="ORF">METZ01_LOCUS322817</name>
</gene>
<organism evidence="1">
    <name type="scientific">marine metagenome</name>
    <dbReference type="NCBI Taxonomy" id="408172"/>
    <lineage>
        <taxon>unclassified sequences</taxon>
        <taxon>metagenomes</taxon>
        <taxon>ecological metagenomes</taxon>
    </lineage>
</organism>
<feature type="non-terminal residue" evidence="1">
    <location>
        <position position="55"/>
    </location>
</feature>
<reference evidence="1" key="1">
    <citation type="submission" date="2018-05" db="EMBL/GenBank/DDBJ databases">
        <authorList>
            <person name="Lanie J.A."/>
            <person name="Ng W.-L."/>
            <person name="Kazmierczak K.M."/>
            <person name="Andrzejewski T.M."/>
            <person name="Davidsen T.M."/>
            <person name="Wayne K.J."/>
            <person name="Tettelin H."/>
            <person name="Glass J.I."/>
            <person name="Rusch D."/>
            <person name="Podicherti R."/>
            <person name="Tsui H.-C.T."/>
            <person name="Winkler M.E."/>
        </authorList>
    </citation>
    <scope>NUCLEOTIDE SEQUENCE</scope>
</reference>